<evidence type="ECO:0000256" key="4">
    <source>
        <dbReference type="ARBA" id="ARBA00022989"/>
    </source>
</evidence>
<feature type="transmembrane region" description="Helical" evidence="6">
    <location>
        <begin position="133"/>
        <end position="166"/>
    </location>
</feature>
<keyword evidence="3 6" id="KW-0812">Transmembrane</keyword>
<feature type="transmembrane region" description="Helical" evidence="6">
    <location>
        <begin position="44"/>
        <end position="62"/>
    </location>
</feature>
<dbReference type="Proteomes" id="UP000316242">
    <property type="component" value="Unassembled WGS sequence"/>
</dbReference>
<evidence type="ECO:0000313" key="8">
    <source>
        <dbReference type="Proteomes" id="UP000316242"/>
    </source>
</evidence>
<evidence type="ECO:0000313" key="7">
    <source>
        <dbReference type="EMBL" id="GEC13623.1"/>
    </source>
</evidence>
<feature type="transmembrane region" description="Helical" evidence="6">
    <location>
        <begin position="255"/>
        <end position="280"/>
    </location>
</feature>
<comment type="similarity">
    <text evidence="2 6">Belongs to the 4-toluene sulfonate uptake permease (TSUP) (TC 2.A.102) family.</text>
</comment>
<accession>A0ABQ0RP95</accession>
<dbReference type="InterPro" id="IPR002781">
    <property type="entry name" value="TM_pro_TauE-like"/>
</dbReference>
<feature type="transmembrane region" description="Helical" evidence="6">
    <location>
        <begin position="200"/>
        <end position="220"/>
    </location>
</feature>
<proteinExistence type="inferred from homology"/>
<organism evidence="7 8">
    <name type="scientific">Glutamicibacter nicotianae</name>
    <name type="common">Arthrobacter nicotianae</name>
    <dbReference type="NCBI Taxonomy" id="37929"/>
    <lineage>
        <taxon>Bacteria</taxon>
        <taxon>Bacillati</taxon>
        <taxon>Actinomycetota</taxon>
        <taxon>Actinomycetes</taxon>
        <taxon>Micrococcales</taxon>
        <taxon>Micrococcaceae</taxon>
        <taxon>Glutamicibacter</taxon>
    </lineage>
</organism>
<dbReference type="Pfam" id="PF01925">
    <property type="entry name" value="TauE"/>
    <property type="match status" value="1"/>
</dbReference>
<dbReference type="PANTHER" id="PTHR43701:SF2">
    <property type="entry name" value="MEMBRANE TRANSPORTER PROTEIN YJNA-RELATED"/>
    <property type="match status" value="1"/>
</dbReference>
<evidence type="ECO:0000256" key="3">
    <source>
        <dbReference type="ARBA" id="ARBA00022692"/>
    </source>
</evidence>
<dbReference type="InterPro" id="IPR051598">
    <property type="entry name" value="TSUP/Inactive_protease-like"/>
</dbReference>
<evidence type="ECO:0000256" key="2">
    <source>
        <dbReference type="ARBA" id="ARBA00009142"/>
    </source>
</evidence>
<keyword evidence="5 6" id="KW-0472">Membrane</keyword>
<evidence type="ECO:0000256" key="1">
    <source>
        <dbReference type="ARBA" id="ARBA00004141"/>
    </source>
</evidence>
<dbReference type="EMBL" id="BJNE01000016">
    <property type="protein sequence ID" value="GEC13623.1"/>
    <property type="molecule type" value="Genomic_DNA"/>
</dbReference>
<dbReference type="RefSeq" id="WP_141358722.1">
    <property type="nucleotide sequence ID" value="NZ_BAAAWM010000001.1"/>
</dbReference>
<feature type="transmembrane region" description="Helical" evidence="6">
    <location>
        <begin position="69"/>
        <end position="88"/>
    </location>
</feature>
<evidence type="ECO:0000256" key="6">
    <source>
        <dbReference type="RuleBase" id="RU363041"/>
    </source>
</evidence>
<reference evidence="7 8" key="1">
    <citation type="submission" date="2019-06" db="EMBL/GenBank/DDBJ databases">
        <title>Whole genome shotgun sequence of Glutamicibacter nicotianae NBRC 14234.</title>
        <authorList>
            <person name="Hosoyama A."/>
            <person name="Uohara A."/>
            <person name="Ohji S."/>
            <person name="Ichikawa N."/>
        </authorList>
    </citation>
    <scope>NUCLEOTIDE SEQUENCE [LARGE SCALE GENOMIC DNA]</scope>
    <source>
        <strain evidence="7 8">NBRC 14234</strain>
    </source>
</reference>
<gene>
    <name evidence="7" type="ORF">ANI01nite_28260</name>
</gene>
<feature type="transmembrane region" description="Helical" evidence="6">
    <location>
        <begin position="94"/>
        <end position="113"/>
    </location>
</feature>
<comment type="caution">
    <text evidence="7">The sequence shown here is derived from an EMBL/GenBank/DDBJ whole genome shotgun (WGS) entry which is preliminary data.</text>
</comment>
<keyword evidence="4 6" id="KW-1133">Transmembrane helix</keyword>
<keyword evidence="8" id="KW-1185">Reference proteome</keyword>
<evidence type="ECO:0000256" key="5">
    <source>
        <dbReference type="ARBA" id="ARBA00023136"/>
    </source>
</evidence>
<name>A0ABQ0RP95_GLUNI</name>
<keyword evidence="6" id="KW-1003">Cell membrane</keyword>
<sequence>MEPLLILVLALSVVVGLALGLLGGGGSILMVPLLTYVAGMDAKQAITTSLFVVGATSLASLLPHARARNVRWAAGLVFAASSMSGALLGGLASAAIPGGVLMAAFAIIMLASARNMIRGRKKDNDAAAKGRSLLLYIPVGLAVGMVTGLVGAGGGFLIVPALVLLAGVQMKHAVGTSLLVISLNSASGMLGHLNSTSVNWPLALSITAAAIIGSLVGARLTARVPEQKLRRGFGYFVLAMGIFVLSQELPNPAGLVLASAATVVAVAWVLCTKVPALAVICPWRKAPAGPAPTAG</sequence>
<comment type="subcellular location">
    <subcellularLocation>
        <location evidence="6">Cell membrane</location>
        <topology evidence="6">Multi-pass membrane protein</topology>
    </subcellularLocation>
    <subcellularLocation>
        <location evidence="1">Membrane</location>
        <topology evidence="1">Multi-pass membrane protein</topology>
    </subcellularLocation>
</comment>
<protein>
    <recommendedName>
        <fullName evidence="6">Probable membrane transporter protein</fullName>
    </recommendedName>
</protein>
<feature type="transmembrane region" description="Helical" evidence="6">
    <location>
        <begin position="232"/>
        <end position="249"/>
    </location>
</feature>
<dbReference type="PANTHER" id="PTHR43701">
    <property type="entry name" value="MEMBRANE TRANSPORTER PROTEIN MJ0441-RELATED"/>
    <property type="match status" value="1"/>
</dbReference>